<accession>A0A8J4FA33</accession>
<reference evidence="1" key="1">
    <citation type="journal article" date="2021" name="Proc. Natl. Acad. Sci. U.S.A.">
        <title>Three genomes in the algal genus Volvox reveal the fate of a haploid sex-determining region after a transition to homothallism.</title>
        <authorList>
            <person name="Yamamoto K."/>
            <person name="Hamaji T."/>
            <person name="Kawai-Toyooka H."/>
            <person name="Matsuzaki R."/>
            <person name="Takahashi F."/>
            <person name="Nishimura Y."/>
            <person name="Kawachi M."/>
            <person name="Noguchi H."/>
            <person name="Minakuchi Y."/>
            <person name="Umen J.G."/>
            <person name="Toyoda A."/>
            <person name="Nozaki H."/>
        </authorList>
    </citation>
    <scope>NUCLEOTIDE SEQUENCE</scope>
    <source>
        <strain evidence="1">NIES-3780</strain>
    </source>
</reference>
<comment type="caution">
    <text evidence="1">The sequence shown here is derived from an EMBL/GenBank/DDBJ whole genome shotgun (WGS) entry which is preliminary data.</text>
</comment>
<gene>
    <name evidence="1" type="ORF">Vafri_19870</name>
</gene>
<organism evidence="1 2">
    <name type="scientific">Volvox africanus</name>
    <dbReference type="NCBI Taxonomy" id="51714"/>
    <lineage>
        <taxon>Eukaryota</taxon>
        <taxon>Viridiplantae</taxon>
        <taxon>Chlorophyta</taxon>
        <taxon>core chlorophytes</taxon>
        <taxon>Chlorophyceae</taxon>
        <taxon>CS clade</taxon>
        <taxon>Chlamydomonadales</taxon>
        <taxon>Volvocaceae</taxon>
        <taxon>Volvox</taxon>
    </lineage>
</organism>
<proteinExistence type="predicted"/>
<protein>
    <submittedName>
        <fullName evidence="1">Uncharacterized protein</fullName>
    </submittedName>
</protein>
<evidence type="ECO:0000313" key="1">
    <source>
        <dbReference type="EMBL" id="GIL66258.1"/>
    </source>
</evidence>
<dbReference type="Proteomes" id="UP000747399">
    <property type="component" value="Unassembled WGS sequence"/>
</dbReference>
<name>A0A8J4FA33_9CHLO</name>
<evidence type="ECO:0000313" key="2">
    <source>
        <dbReference type="Proteomes" id="UP000747399"/>
    </source>
</evidence>
<sequence length="133" mass="15147">MQHLLSVTSSSSRTSRWQSMLQLKALVETKCLYSFAGQHFLARSSFNLHDTSSFPSHLPLLCGKGDNRTRRGKIFRNMFREHLPRQFLHPEQFPGGPAYHRAGAHGWQEERFRYPCDPSPPVAPSAPVPYGPQ</sequence>
<dbReference type="AlphaFoldDB" id="A0A8J4FA33"/>
<dbReference type="EMBL" id="BNCO01000083">
    <property type="protein sequence ID" value="GIL66258.1"/>
    <property type="molecule type" value="Genomic_DNA"/>
</dbReference>
<keyword evidence="2" id="KW-1185">Reference proteome</keyword>